<dbReference type="Proteomes" id="UP000697297">
    <property type="component" value="Unassembled WGS sequence"/>
</dbReference>
<evidence type="ECO:0000313" key="4">
    <source>
        <dbReference type="Proteomes" id="UP000697297"/>
    </source>
</evidence>
<reference evidence="2 4" key="1">
    <citation type="journal article" date="2021" name="G3 (Bethesda)">
        <title>Genomic diversity, chromosomal rearrangements, and interspecies hybridization in the ogataea polymorpha species complex.</title>
        <authorList>
            <person name="Hanson S.J."/>
            <person name="Cinneide E.O."/>
            <person name="Salzberg L.I."/>
            <person name="Wolfe K.H."/>
            <person name="McGowan J."/>
            <person name="Fitzpatrick D.A."/>
            <person name="Matlin K."/>
        </authorList>
    </citation>
    <scope>NUCLEOTIDE SEQUENCE</scope>
    <source>
        <strain evidence="3">81-436-3</strain>
        <strain evidence="2">83-405-1</strain>
    </source>
</reference>
<dbReference type="PANTHER" id="PTHR28027">
    <property type="entry name" value="TRANSCRIPTIONAL REGULATOR MIT1"/>
    <property type="match status" value="1"/>
</dbReference>
<organism evidence="2 5">
    <name type="scientific">Ogataea haglerorum</name>
    <dbReference type="NCBI Taxonomy" id="1937702"/>
    <lineage>
        <taxon>Eukaryota</taxon>
        <taxon>Fungi</taxon>
        <taxon>Dikarya</taxon>
        <taxon>Ascomycota</taxon>
        <taxon>Saccharomycotina</taxon>
        <taxon>Pichiomycetes</taxon>
        <taxon>Pichiales</taxon>
        <taxon>Pichiaceae</taxon>
        <taxon>Ogataea</taxon>
    </lineage>
</organism>
<evidence type="ECO:0000313" key="2">
    <source>
        <dbReference type="EMBL" id="KAG7728660.1"/>
    </source>
</evidence>
<dbReference type="PANTHER" id="PTHR28027:SF1">
    <property type="entry name" value="CAMP INDEPENDENT REGULATORY PROTEIN (AFU_ORTHOLOGUE AFUA_3G09640)"/>
    <property type="match status" value="1"/>
</dbReference>
<dbReference type="EMBL" id="JAHLUN010000002">
    <property type="protein sequence ID" value="KAG7768255.1"/>
    <property type="molecule type" value="Genomic_DNA"/>
</dbReference>
<accession>A0AAN6D742</accession>
<name>A0AAN6D742_9ASCO</name>
<dbReference type="Pfam" id="PF09729">
    <property type="entry name" value="Gti1_Pac2"/>
    <property type="match status" value="1"/>
</dbReference>
<keyword evidence="4" id="KW-1185">Reference proteome</keyword>
<comment type="caution">
    <text evidence="2">The sequence shown here is derived from an EMBL/GenBank/DDBJ whole genome shotgun (WGS) entry which is preliminary data.</text>
</comment>
<dbReference type="AlphaFoldDB" id="A0AAN6D742"/>
<protein>
    <recommendedName>
        <fullName evidence="6">cAMP-independent regulatory protein pac2</fullName>
    </recommendedName>
</protein>
<dbReference type="Proteomes" id="UP000738402">
    <property type="component" value="Unassembled WGS sequence"/>
</dbReference>
<dbReference type="GO" id="GO:0003677">
    <property type="term" value="F:DNA binding"/>
    <property type="evidence" value="ECO:0007669"/>
    <property type="project" value="TreeGrafter"/>
</dbReference>
<evidence type="ECO:0000256" key="1">
    <source>
        <dbReference type="SAM" id="MobiDB-lite"/>
    </source>
</evidence>
<feature type="region of interest" description="Disordered" evidence="1">
    <location>
        <begin position="207"/>
        <end position="226"/>
    </location>
</feature>
<evidence type="ECO:0000313" key="3">
    <source>
        <dbReference type="EMBL" id="KAG7768255.1"/>
    </source>
</evidence>
<evidence type="ECO:0008006" key="6">
    <source>
        <dbReference type="Google" id="ProtNLM"/>
    </source>
</evidence>
<proteinExistence type="predicted"/>
<dbReference type="InterPro" id="IPR018608">
    <property type="entry name" value="Gti1/Pac2"/>
</dbReference>
<evidence type="ECO:0000313" key="5">
    <source>
        <dbReference type="Proteomes" id="UP000738402"/>
    </source>
</evidence>
<feature type="compositionally biased region" description="Polar residues" evidence="1">
    <location>
        <begin position="212"/>
        <end position="225"/>
    </location>
</feature>
<sequence>MESYHGLIVTPSDAILLLEAARQSIIPKMNRRLSDYERMILIKPGAVFIWNESESNMKRWTDSRNWGASRVNAAFLIYRELDSSQTTGTSYTYKRNGLVKQSFSVTMKNGGKVHLISYMNSDHEANRYLMRPTQDPRLRYIQIDRSLYPDNLLVDESDKEHEKASLLRRASDTTYDKQKTLVAPAHLPPINNVDMGPTFSSTNIVANVDRTPPSSNDQQKTQSRYTGRLQEDDKMLSVLDRYFK</sequence>
<gene>
    <name evidence="2" type="ORF">KL933_001893</name>
    <name evidence="3" type="ORF">KL946_001073</name>
</gene>
<dbReference type="EMBL" id="JAHLUH010000004">
    <property type="protein sequence ID" value="KAG7728660.1"/>
    <property type="molecule type" value="Genomic_DNA"/>
</dbReference>